<reference evidence="1 2" key="1">
    <citation type="submission" date="2007-03" db="EMBL/GenBank/DDBJ databases">
        <authorList>
            <person name="Stal L."/>
            <person name="Ferriera S."/>
            <person name="Johnson J."/>
            <person name="Kravitz S."/>
            <person name="Beeson K."/>
            <person name="Sutton G."/>
            <person name="Rogers Y.-H."/>
            <person name="Friedman R."/>
            <person name="Frazier M."/>
            <person name="Venter J.C."/>
        </authorList>
    </citation>
    <scope>NUCLEOTIDE SEQUENCE [LARGE SCALE GENOMIC DNA]</scope>
    <source>
        <strain evidence="1 2">CCY0110</strain>
    </source>
</reference>
<organism evidence="1 2">
    <name type="scientific">Crocosphaera chwakensis CCY0110</name>
    <dbReference type="NCBI Taxonomy" id="391612"/>
    <lineage>
        <taxon>Bacteria</taxon>
        <taxon>Bacillati</taxon>
        <taxon>Cyanobacteriota</taxon>
        <taxon>Cyanophyceae</taxon>
        <taxon>Oscillatoriophycideae</taxon>
        <taxon>Chroococcales</taxon>
        <taxon>Aphanothecaceae</taxon>
        <taxon>Crocosphaera</taxon>
        <taxon>Crocosphaera chwakensis</taxon>
    </lineage>
</organism>
<accession>A3IIP1</accession>
<dbReference type="EMBL" id="AAXW01000002">
    <property type="protein sequence ID" value="EAZ93673.1"/>
    <property type="molecule type" value="Genomic_DNA"/>
</dbReference>
<keyword evidence="2" id="KW-1185">Reference proteome</keyword>
<protein>
    <submittedName>
        <fullName evidence="1">Uncharacterized protein</fullName>
    </submittedName>
</protein>
<name>A3IIP1_9CHRO</name>
<proteinExistence type="predicted"/>
<comment type="caution">
    <text evidence="1">The sequence shown here is derived from an EMBL/GenBank/DDBJ whole genome shotgun (WGS) entry which is preliminary data.</text>
</comment>
<dbReference type="Proteomes" id="UP000003781">
    <property type="component" value="Unassembled WGS sequence"/>
</dbReference>
<evidence type="ECO:0000313" key="2">
    <source>
        <dbReference type="Proteomes" id="UP000003781"/>
    </source>
</evidence>
<sequence>MYNLIAFNSTTVSLGTYVKCKVAKSG</sequence>
<gene>
    <name evidence="1" type="ORF">CY0110_17797</name>
</gene>
<dbReference type="AlphaFoldDB" id="A3IIP1"/>
<evidence type="ECO:0000313" key="1">
    <source>
        <dbReference type="EMBL" id="EAZ93673.1"/>
    </source>
</evidence>